<feature type="domain" description="Chromo" evidence="7">
    <location>
        <begin position="1133"/>
        <end position="1191"/>
    </location>
</feature>
<dbReference type="Pfam" id="PF00385">
    <property type="entry name" value="Chromo"/>
    <property type="match status" value="1"/>
</dbReference>
<feature type="region of interest" description="Disordered" evidence="6">
    <location>
        <begin position="14"/>
        <end position="39"/>
    </location>
</feature>
<organism evidence="9 10">
    <name type="scientific">Labeo rohita</name>
    <name type="common">Indian major carp</name>
    <name type="synonym">Cyprinus rohita</name>
    <dbReference type="NCBI Taxonomy" id="84645"/>
    <lineage>
        <taxon>Eukaryota</taxon>
        <taxon>Metazoa</taxon>
        <taxon>Chordata</taxon>
        <taxon>Craniata</taxon>
        <taxon>Vertebrata</taxon>
        <taxon>Euteleostomi</taxon>
        <taxon>Actinopterygii</taxon>
        <taxon>Neopterygii</taxon>
        <taxon>Teleostei</taxon>
        <taxon>Ostariophysi</taxon>
        <taxon>Cypriniformes</taxon>
        <taxon>Cyprinidae</taxon>
        <taxon>Labeoninae</taxon>
        <taxon>Labeonini</taxon>
        <taxon>Labeo</taxon>
    </lineage>
</organism>
<dbReference type="Pfam" id="PF17921">
    <property type="entry name" value="Integrase_H2C2"/>
    <property type="match status" value="1"/>
</dbReference>
<dbReference type="SUPFAM" id="SSF56672">
    <property type="entry name" value="DNA/RNA polymerases"/>
    <property type="match status" value="1"/>
</dbReference>
<dbReference type="PANTHER" id="PTHR37984">
    <property type="entry name" value="PROTEIN CBG26694"/>
    <property type="match status" value="1"/>
</dbReference>
<dbReference type="InterPro" id="IPR043502">
    <property type="entry name" value="DNA/RNA_pol_sf"/>
</dbReference>
<dbReference type="Gene3D" id="3.10.10.10">
    <property type="entry name" value="HIV Type 1 Reverse Transcriptase, subunit A, domain 1"/>
    <property type="match status" value="2"/>
</dbReference>
<comment type="caution">
    <text evidence="9">The sequence shown here is derived from an EMBL/GenBank/DDBJ whole genome shotgun (WGS) entry which is preliminary data.</text>
</comment>
<dbReference type="InterPro" id="IPR012337">
    <property type="entry name" value="RNaseH-like_sf"/>
</dbReference>
<dbReference type="Gene3D" id="3.30.70.270">
    <property type="match status" value="2"/>
</dbReference>
<dbReference type="Pfam" id="PF00078">
    <property type="entry name" value="RVT_1"/>
    <property type="match status" value="1"/>
</dbReference>
<feature type="domain" description="Integrase catalytic" evidence="8">
    <location>
        <begin position="763"/>
        <end position="873"/>
    </location>
</feature>
<dbReference type="InterPro" id="IPR041577">
    <property type="entry name" value="RT_RNaseH_2"/>
</dbReference>
<reference evidence="9 10" key="1">
    <citation type="submission" date="2022-01" db="EMBL/GenBank/DDBJ databases">
        <title>A high-quality chromosome-level genome assembly of rohu carp, Labeo rohita.</title>
        <authorList>
            <person name="Arick M.A. II"/>
            <person name="Hsu C.-Y."/>
            <person name="Magbanua Z."/>
            <person name="Pechanova O."/>
            <person name="Grover C."/>
            <person name="Miller E."/>
            <person name="Thrash A."/>
            <person name="Ezzel L."/>
            <person name="Alam S."/>
            <person name="Benzie J."/>
            <person name="Hamilton M."/>
            <person name="Karsi A."/>
            <person name="Lawrence M.L."/>
            <person name="Peterson D.G."/>
        </authorList>
    </citation>
    <scope>NUCLEOTIDE SEQUENCE [LARGE SCALE GENOMIC DNA]</scope>
    <source>
        <strain evidence="10">BAU-BD-2019</strain>
        <tissue evidence="9">Blood</tissue>
    </source>
</reference>
<accession>A0ABQ8L3K3</accession>
<comment type="subcellular location">
    <subcellularLocation>
        <location evidence="1">Nucleus</location>
    </subcellularLocation>
</comment>
<dbReference type="Gene3D" id="3.30.420.10">
    <property type="entry name" value="Ribonuclease H-like superfamily/Ribonuclease H"/>
    <property type="match status" value="1"/>
</dbReference>
<feature type="compositionally biased region" description="Basic residues" evidence="6">
    <location>
        <begin position="1189"/>
        <end position="1205"/>
    </location>
</feature>
<name>A0ABQ8L3K3_LABRO</name>
<dbReference type="Gene3D" id="2.40.50.40">
    <property type="match status" value="1"/>
</dbReference>
<evidence type="ECO:0000259" key="8">
    <source>
        <dbReference type="PROSITE" id="PS50994"/>
    </source>
</evidence>
<dbReference type="InterPro" id="IPR000477">
    <property type="entry name" value="RT_dom"/>
</dbReference>
<evidence type="ECO:0000256" key="6">
    <source>
        <dbReference type="SAM" id="MobiDB-lite"/>
    </source>
</evidence>
<dbReference type="InterPro" id="IPR001584">
    <property type="entry name" value="Integrase_cat-core"/>
</dbReference>
<feature type="region of interest" description="Disordered" evidence="6">
    <location>
        <begin position="1177"/>
        <end position="1221"/>
    </location>
</feature>
<evidence type="ECO:0000256" key="3">
    <source>
        <dbReference type="ARBA" id="ARBA00012180"/>
    </source>
</evidence>
<comment type="similarity">
    <text evidence="2">Belongs to the beta type-B retroviral polymerase family. HERV class-II K(HML-2) pol subfamily.</text>
</comment>
<dbReference type="CDD" id="cd01647">
    <property type="entry name" value="RT_LTR"/>
    <property type="match status" value="1"/>
</dbReference>
<dbReference type="InterPro" id="IPR043128">
    <property type="entry name" value="Rev_trsase/Diguanyl_cyclase"/>
</dbReference>
<dbReference type="Gene3D" id="3.10.20.370">
    <property type="match status" value="1"/>
</dbReference>
<feature type="compositionally biased region" description="Basic and acidic residues" evidence="6">
    <location>
        <begin position="1081"/>
        <end position="1092"/>
    </location>
</feature>
<dbReference type="InterPro" id="IPR050951">
    <property type="entry name" value="Retrovirus_Pol_polyprotein"/>
</dbReference>
<feature type="region of interest" description="Disordered" evidence="6">
    <location>
        <begin position="1064"/>
        <end position="1121"/>
    </location>
</feature>
<dbReference type="Pfam" id="PF03732">
    <property type="entry name" value="Retrotrans_gag"/>
    <property type="match status" value="1"/>
</dbReference>
<protein>
    <recommendedName>
        <fullName evidence="5">Gypsy retrotransposon integrase-like protein 1</fullName>
        <ecNumber evidence="3">3.1.26.4</ecNumber>
    </recommendedName>
</protein>
<proteinExistence type="inferred from homology"/>
<dbReference type="CDD" id="cd09274">
    <property type="entry name" value="RNase_HI_RT_Ty3"/>
    <property type="match status" value="1"/>
</dbReference>
<sequence length="1278" mass="143596">MVKTLHSLELPTAEAAQSPVATAAQPSSSTPPVASPRLAYPDKFDGTPAKCKGCLLQCSLFVTQQPALYPTEESRIAFVCSLLTGKALDWATAVWDLNRPTFPSFETFHRRFKEVFDYPEGRDSAGERILTLRQGKTTAAEFALTFCFFLIQAPCNPVILGLPWLQQHEPLISWMEGQIPQWSDRCFAQCFPTLKPRVLEVASVKVDSPIADNIPPEYHDLAEAFSKLQATQLPPHQPSDCAIELLPGTTPPKGRIFPLSQPETDAMKAYIEEELAKGFIVPSTSPASAGFFFVKKKDGSLHPCIDFRGLNDITVKYRYPLRATALSEGDEWKTAFSTTAGHYEYRVMPFGLVNSPSVFQSFINDVFRDMLGRCVIIYMDNILAEKCEFHQTATTFLGYVVSPDGVAMDDSKVQAVLRWPRPTNIKELQRFLGFANFYRRFIRNFSSIAAPLTSMVKKGSNRLSWPLAAIKSFKLLKERFTTAPILHHPDPEREFVVEIDASNTGIGAVLSQRHGNPPKLFPCAFYSRKLTQAEQNYDAGNHELLAMKAALEEWCHWLEGAKLPFTILTDHRNLEYLRSAKRLNHRQARWALFTRFDFTVTCRPGSKNTKADALSRQFEADYQPLSPDSILPPTLIVAPVQWDIMTELTEMQDTNPPPADCPPDKVHVPQPLRKRVLQLVHNNPSSGHPGISATLQFLSNKFWWPSIRSDTINFIKNCEIYCSTKSSKQLPAGLLQPLPIPQRPWSHIAIDFVTDLPPSEGYTTILTVVDRFSKFYGLPDDIVSDRGPQFTLRLWSAFFKCLNVNISLSSGYHPESNGQTERLNQEITHFLRSYCHPNQTDWSKFLFWAEYAQNSIRKPSTGLTPFQCVLGFQPPLFPWSGDPSDLPAINTWLQRSKATWNSAHTHLQHAIRRQKRFADLHRHPCPEFAPGSWVWLFTRDLRLRLPCRKLSPRSGVRGAAASLAASSSSTYAALLGDNTARHPGPSAVTGAVLIRTRGVRQLVLRRWFPLHPFLDPRGHQRACTGEETGLLRRGALGILTAAVMRLHSHQVCLITRRQTWMFRRPSSSHTPTPVGSLVKGGDYRRGAADNKGGRQSTRHTLLKAAGAPRGADDLDEDRAQGPPALVIDGEEAYRVHEILNSRCRGGVLQYLVDWEGYGPEERSWVNAKDILDPSLTAEFHLNHPDKPAPRPRGRPRRHQPPHVRSRSQGGGSVTIPTSVVPPRSPPEVVITGILVFTPHSISHNPIPDSDPMDYHFLFLPYKYLRVPHHRCEVLFCPG</sequence>
<dbReference type="PANTHER" id="PTHR37984:SF5">
    <property type="entry name" value="PROTEIN NYNRIN-LIKE"/>
    <property type="match status" value="1"/>
</dbReference>
<dbReference type="Gene3D" id="1.10.340.70">
    <property type="match status" value="1"/>
</dbReference>
<dbReference type="SUPFAM" id="SSF53098">
    <property type="entry name" value="Ribonuclease H-like"/>
    <property type="match status" value="1"/>
</dbReference>
<evidence type="ECO:0000256" key="1">
    <source>
        <dbReference type="ARBA" id="ARBA00004123"/>
    </source>
</evidence>
<keyword evidence="10" id="KW-1185">Reference proteome</keyword>
<dbReference type="PROSITE" id="PS50013">
    <property type="entry name" value="CHROMO_2"/>
    <property type="match status" value="1"/>
</dbReference>
<dbReference type="InterPro" id="IPR016197">
    <property type="entry name" value="Chromo-like_dom_sf"/>
</dbReference>
<dbReference type="EC" id="3.1.26.4" evidence="3"/>
<evidence type="ECO:0000313" key="10">
    <source>
        <dbReference type="Proteomes" id="UP000830375"/>
    </source>
</evidence>
<dbReference type="SMART" id="SM00298">
    <property type="entry name" value="CHROMO"/>
    <property type="match status" value="1"/>
</dbReference>
<evidence type="ECO:0000256" key="2">
    <source>
        <dbReference type="ARBA" id="ARBA00010879"/>
    </source>
</evidence>
<evidence type="ECO:0000259" key="7">
    <source>
        <dbReference type="PROSITE" id="PS50013"/>
    </source>
</evidence>
<dbReference type="SUPFAM" id="SSF54160">
    <property type="entry name" value="Chromo domain-like"/>
    <property type="match status" value="1"/>
</dbReference>
<dbReference type="Pfam" id="PF17919">
    <property type="entry name" value="RT_RNaseH_2"/>
    <property type="match status" value="1"/>
</dbReference>
<dbReference type="EMBL" id="JACTAM010002604">
    <property type="protein sequence ID" value="KAI2644203.1"/>
    <property type="molecule type" value="Genomic_DNA"/>
</dbReference>
<dbReference type="PROSITE" id="PS50994">
    <property type="entry name" value="INTEGRASE"/>
    <property type="match status" value="1"/>
</dbReference>
<dbReference type="InterPro" id="IPR041588">
    <property type="entry name" value="Integrase_H2C2"/>
</dbReference>
<evidence type="ECO:0000256" key="4">
    <source>
        <dbReference type="ARBA" id="ARBA00023268"/>
    </source>
</evidence>
<gene>
    <name evidence="9" type="ORF">H4Q32_024685</name>
</gene>
<dbReference type="InterPro" id="IPR023780">
    <property type="entry name" value="Chromo_domain"/>
</dbReference>
<dbReference type="InterPro" id="IPR005162">
    <property type="entry name" value="Retrotrans_gag_dom"/>
</dbReference>
<dbReference type="Proteomes" id="UP000830375">
    <property type="component" value="Unassembled WGS sequence"/>
</dbReference>
<dbReference type="InterPro" id="IPR036397">
    <property type="entry name" value="RNaseH_sf"/>
</dbReference>
<keyword evidence="4" id="KW-0511">Multifunctional enzyme</keyword>
<evidence type="ECO:0000313" key="9">
    <source>
        <dbReference type="EMBL" id="KAI2644203.1"/>
    </source>
</evidence>
<evidence type="ECO:0000256" key="5">
    <source>
        <dbReference type="ARBA" id="ARBA00039658"/>
    </source>
</evidence>
<dbReference type="InterPro" id="IPR000953">
    <property type="entry name" value="Chromo/chromo_shadow_dom"/>
</dbReference>